<dbReference type="InterPro" id="IPR003337">
    <property type="entry name" value="Trehalose_PPase"/>
</dbReference>
<dbReference type="Pfam" id="PF03636">
    <property type="entry name" value="Glyco_hydro_65N"/>
    <property type="match status" value="1"/>
</dbReference>
<protein>
    <submittedName>
        <fullName evidence="6">Putative glycosyl hydrolase</fullName>
    </submittedName>
</protein>
<dbReference type="Pfam" id="PF00702">
    <property type="entry name" value="Hydrolase"/>
    <property type="match status" value="1"/>
</dbReference>
<sequence length="1248" mass="137350">MSSESPFNGLVGRVGAPGIGSPVAIDPRYHDAVLFDLDGVGVSMSESTLALVRRLDELGVGTAVYSASRNCTAVLESAGIGGYFPVRVDGVTAEELGLPGKPDPAMLLETAKQLGARPGRCIVIDDGEAGVSAACAGGFGQVIGVDRTGTTAESLLRCGADVVIGDLAEVMVRAIDRRMSTLPDALLSFGQLAGVMSARQPLLFFDFDGTLSDIVADPAAAALVPGADDALKSLAALYPVAVLSGRDLADIRSRVGISGLWYAGSHGFEVVAPDGSHQENEVAAAAVPILDNAAKELAAELTGTPGVVVEHKRFAVAVHYRNAAPTAVAAVTAAVHRAGGRHGLKVTSGRKVVELRPNIDWDKGKTLEWITEQVAGAGPSLPIYVGDDLTDEDAFDSVLHDGIGIVVRHNEDGDRSTAARFSLADPAHVREFIERVVREHNVDRQISSSPWSFTFGGYLPEQERLREALCTVGNGYRATRGCAPEADASPFHYPGTYAAGLYNRLIDEIGGVRIENESLVNLPNWLPLKFRIDGGDWFDIDTADILSYRQCLDLRQAELTREFRFRDSSGRTSRVVQRRIAAMHLPHACALETTIWAENWSGTIEFLALIDGDVRNSGVERYRDLASDHLVATTTEELSPNSTLLVCETVQSRVPIAVAARTRVWRSTAQLETDGTFVDEHRRCGHDYVVTISAGESVTVEKIATTFTGRDHAISDPGDAARRLLSRLGHYDDLRSGHAREWAQLWERFDIAFDDNADATRVVRLHLLQLLQTVPNRAVDLDAGVPARGLHGEAYRGHIFWDELFVFPVLNLRAPETTRSLLRYRYRRLPEARRAAREAGLAGAMFPWQSGSDGREESQKLHLNPNSGRWNPDASARAHHIGSAVAYNVWQYYQVTGDLEYLIENGAEMLAEIARFWVSRAEFDNTLDRYAIRGVIGPDEFHSGYPDAPYDGVDNNAYTNVMAVWVIVRALDALDALPLRDRLDLMERLGIRGRELDTWDDVSRRMYVPFHSAGSDSGDMVISQFEGYGELAELDWQAYRERYGNIQRLDRILEAENDSVNRYRASKQADVLMLFYLLSADELRELFARLGYRFTPEQIPKTVDYYLHRTSHGSTLSGVVHAWVLARGDRERAMRYFQQVLMSDVADIQGGTTAEGIHIAAMAGSIDLLQRCFTGLETRADRLILSPMWPESLGRLRLPIYYRGYRLHLTIHGRTAEISVDPTDHPAIEIECHGKVQRLTPGSSLQFS</sequence>
<evidence type="ECO:0000256" key="1">
    <source>
        <dbReference type="ARBA" id="ARBA00023295"/>
    </source>
</evidence>
<dbReference type="GO" id="GO:0016791">
    <property type="term" value="F:phosphatase activity"/>
    <property type="evidence" value="ECO:0007669"/>
    <property type="project" value="UniProtKB-ARBA"/>
</dbReference>
<organism evidence="6 7">
    <name type="scientific">Mycolicibacterium helvum</name>
    <dbReference type="NCBI Taxonomy" id="1534349"/>
    <lineage>
        <taxon>Bacteria</taxon>
        <taxon>Bacillati</taxon>
        <taxon>Actinomycetota</taxon>
        <taxon>Actinomycetes</taxon>
        <taxon>Mycobacteriales</taxon>
        <taxon>Mycobacteriaceae</taxon>
        <taxon>Mycolicibacterium</taxon>
    </lineage>
</organism>
<dbReference type="NCBIfam" id="TIGR01484">
    <property type="entry name" value="HAD-SF-IIB"/>
    <property type="match status" value="1"/>
</dbReference>
<dbReference type="GO" id="GO:0005992">
    <property type="term" value="P:trehalose biosynthetic process"/>
    <property type="evidence" value="ECO:0007669"/>
    <property type="project" value="InterPro"/>
</dbReference>
<dbReference type="KEGG" id="mhev:MHEL_04640"/>
<evidence type="ECO:0000313" key="7">
    <source>
        <dbReference type="Proteomes" id="UP000467148"/>
    </source>
</evidence>
<dbReference type="NCBIfam" id="TIGR01509">
    <property type="entry name" value="HAD-SF-IA-v3"/>
    <property type="match status" value="1"/>
</dbReference>
<feature type="domain" description="Glycoside hydrolase family 65 N-terminal" evidence="5">
    <location>
        <begin position="457"/>
        <end position="710"/>
    </location>
</feature>
<feature type="domain" description="Glycoside hydrolase family 65 central catalytic" evidence="3">
    <location>
        <begin position="764"/>
        <end position="1166"/>
    </location>
</feature>
<dbReference type="GO" id="GO:0004553">
    <property type="term" value="F:hydrolase activity, hydrolyzing O-glycosyl compounds"/>
    <property type="evidence" value="ECO:0007669"/>
    <property type="project" value="TreeGrafter"/>
</dbReference>
<dbReference type="CDD" id="cd01627">
    <property type="entry name" value="HAD_TPP"/>
    <property type="match status" value="1"/>
</dbReference>
<feature type="domain" description="Glycoside hydrolase family 65 C-terminal" evidence="4">
    <location>
        <begin position="1176"/>
        <end position="1238"/>
    </location>
</feature>
<dbReference type="InterPro" id="IPR005195">
    <property type="entry name" value="Glyco_hydro_65_M"/>
</dbReference>
<dbReference type="Gene3D" id="3.30.70.1020">
    <property type="entry name" value="Trehalose-6-phosphate phosphatase related protein, domain 2"/>
    <property type="match status" value="1"/>
</dbReference>
<dbReference type="SUPFAM" id="SSF48208">
    <property type="entry name" value="Six-hairpin glycosidases"/>
    <property type="match status" value="1"/>
</dbReference>
<dbReference type="Gene3D" id="1.50.10.10">
    <property type="match status" value="1"/>
</dbReference>
<name>A0A7I7T129_9MYCO</name>
<dbReference type="InterPro" id="IPR005196">
    <property type="entry name" value="Glyco_hydro_65_N"/>
</dbReference>
<feature type="region of interest" description="Disordered" evidence="2">
    <location>
        <begin position="847"/>
        <end position="866"/>
    </location>
</feature>
<dbReference type="PANTHER" id="PTHR11051">
    <property type="entry name" value="GLYCOSYL HYDROLASE-RELATED"/>
    <property type="match status" value="1"/>
</dbReference>
<dbReference type="InterPro" id="IPR011013">
    <property type="entry name" value="Gal_mutarotase_sf_dom"/>
</dbReference>
<evidence type="ECO:0000313" key="6">
    <source>
        <dbReference type="EMBL" id="BBY62221.1"/>
    </source>
</evidence>
<dbReference type="InterPro" id="IPR012341">
    <property type="entry name" value="6hp_glycosidase-like_sf"/>
</dbReference>
<dbReference type="SUPFAM" id="SSF74650">
    <property type="entry name" value="Galactose mutarotase-like"/>
    <property type="match status" value="1"/>
</dbReference>
<dbReference type="EMBL" id="AP022596">
    <property type="protein sequence ID" value="BBY62221.1"/>
    <property type="molecule type" value="Genomic_DNA"/>
</dbReference>
<dbReference type="Pfam" id="PF03632">
    <property type="entry name" value="Glyco_hydro_65m"/>
    <property type="match status" value="1"/>
</dbReference>
<gene>
    <name evidence="6" type="ORF">MHEL_04640</name>
</gene>
<keyword evidence="6" id="KW-0378">Hydrolase</keyword>
<dbReference type="InterPro" id="IPR006379">
    <property type="entry name" value="HAD-SF_hydro_IIB"/>
</dbReference>
<dbReference type="InterPro" id="IPR036412">
    <property type="entry name" value="HAD-like_sf"/>
</dbReference>
<dbReference type="Gene3D" id="3.40.50.1000">
    <property type="entry name" value="HAD superfamily/HAD-like"/>
    <property type="match status" value="2"/>
</dbReference>
<dbReference type="Gene3D" id="2.70.98.40">
    <property type="entry name" value="Glycoside hydrolase, family 65, N-terminal domain"/>
    <property type="match status" value="1"/>
</dbReference>
<evidence type="ECO:0000259" key="3">
    <source>
        <dbReference type="Pfam" id="PF03632"/>
    </source>
</evidence>
<dbReference type="GO" id="GO:0016757">
    <property type="term" value="F:glycosyltransferase activity"/>
    <property type="evidence" value="ECO:0007669"/>
    <property type="project" value="UniProtKB-ARBA"/>
</dbReference>
<reference evidence="6 7" key="1">
    <citation type="journal article" date="2019" name="Emerg. Microbes Infect.">
        <title>Comprehensive subspecies identification of 175 nontuberculous mycobacteria species based on 7547 genomic profiles.</title>
        <authorList>
            <person name="Matsumoto Y."/>
            <person name="Kinjo T."/>
            <person name="Motooka D."/>
            <person name="Nabeya D."/>
            <person name="Jung N."/>
            <person name="Uechi K."/>
            <person name="Horii T."/>
            <person name="Iida T."/>
            <person name="Fujita J."/>
            <person name="Nakamura S."/>
        </authorList>
    </citation>
    <scope>NUCLEOTIDE SEQUENCE [LARGE SCALE GENOMIC DNA]</scope>
    <source>
        <strain evidence="6 7">JCM 30396</strain>
    </source>
</reference>
<dbReference type="SUPFAM" id="SSF56784">
    <property type="entry name" value="HAD-like"/>
    <property type="match status" value="2"/>
</dbReference>
<dbReference type="Pfam" id="PF03633">
    <property type="entry name" value="Glyco_hydro_65C"/>
    <property type="match status" value="1"/>
</dbReference>
<dbReference type="InterPro" id="IPR006439">
    <property type="entry name" value="HAD-SF_hydro_IA"/>
</dbReference>
<dbReference type="AlphaFoldDB" id="A0A7I7T129"/>
<evidence type="ECO:0000259" key="5">
    <source>
        <dbReference type="Pfam" id="PF03636"/>
    </source>
</evidence>
<dbReference type="InterPro" id="IPR037018">
    <property type="entry name" value="GH65_N"/>
</dbReference>
<dbReference type="PANTHER" id="PTHR11051:SF8">
    <property type="entry name" value="PROTEIN-GLUCOSYLGALACTOSYLHYDROXYLYSINE GLUCOSIDASE"/>
    <property type="match status" value="1"/>
</dbReference>
<dbReference type="Proteomes" id="UP000467148">
    <property type="component" value="Chromosome"/>
</dbReference>
<dbReference type="Pfam" id="PF02358">
    <property type="entry name" value="Trehalose_PPase"/>
    <property type="match status" value="1"/>
</dbReference>
<accession>A0A7I7T129</accession>
<dbReference type="InterPro" id="IPR023214">
    <property type="entry name" value="HAD_sf"/>
</dbReference>
<evidence type="ECO:0000256" key="2">
    <source>
        <dbReference type="SAM" id="MobiDB-lite"/>
    </source>
</evidence>
<dbReference type="InterPro" id="IPR005194">
    <property type="entry name" value="Glyco_hydro_65_C"/>
</dbReference>
<keyword evidence="1" id="KW-0326">Glycosidase</keyword>
<dbReference type="NCBIfam" id="TIGR00685">
    <property type="entry name" value="T6PP"/>
    <property type="match status" value="1"/>
</dbReference>
<dbReference type="InterPro" id="IPR008928">
    <property type="entry name" value="6-hairpin_glycosidase_sf"/>
</dbReference>
<dbReference type="Gene3D" id="2.60.420.10">
    <property type="entry name" value="Maltose phosphorylase, domain 3"/>
    <property type="match status" value="1"/>
</dbReference>
<proteinExistence type="predicted"/>
<dbReference type="RefSeq" id="WP_163746067.1">
    <property type="nucleotide sequence ID" value="NZ_AP022596.1"/>
</dbReference>
<evidence type="ECO:0000259" key="4">
    <source>
        <dbReference type="Pfam" id="PF03633"/>
    </source>
</evidence>
<dbReference type="GO" id="GO:0030246">
    <property type="term" value="F:carbohydrate binding"/>
    <property type="evidence" value="ECO:0007669"/>
    <property type="project" value="InterPro"/>
</dbReference>
<keyword evidence="7" id="KW-1185">Reference proteome</keyword>
<dbReference type="FunFam" id="1.50.10.10:FF:000053">
    <property type="entry name" value="Putative glycosyl hydrolase"/>
    <property type="match status" value="1"/>
</dbReference>